<gene>
    <name evidence="1" type="ORF">FYJ24_06005</name>
</gene>
<dbReference type="EMBL" id="VULO01000006">
    <property type="protein sequence ID" value="MSS84324.1"/>
    <property type="molecule type" value="Genomic_DNA"/>
</dbReference>
<reference evidence="1 2" key="1">
    <citation type="submission" date="2019-08" db="EMBL/GenBank/DDBJ databases">
        <title>In-depth cultivation of the pig gut microbiome towards novel bacterial diversity and tailored functional studies.</title>
        <authorList>
            <person name="Wylensek D."/>
            <person name="Hitch T.C.A."/>
            <person name="Clavel T."/>
        </authorList>
    </citation>
    <scope>NUCLEOTIDE SEQUENCE [LARGE SCALE GENOMIC DNA]</scope>
    <source>
        <strain evidence="1 2">WB03_NA08</strain>
    </source>
</reference>
<dbReference type="AlphaFoldDB" id="A0A6N7VRE2"/>
<sequence>MKIIDGGTTVETQQFAVYKWNPRAAMRYHQTCFVLENLALAGNITWLQAQEARLNLPTTLGWDGATNLTWADGRPASACRTSLTLQAPLVCASCGSFCGQKVWHSTSPHRAEVWECQYNGQL</sequence>
<protein>
    <submittedName>
        <fullName evidence="1">Uncharacterized protein</fullName>
    </submittedName>
</protein>
<evidence type="ECO:0000313" key="2">
    <source>
        <dbReference type="Proteomes" id="UP000470875"/>
    </source>
</evidence>
<comment type="caution">
    <text evidence="1">The sequence shown here is derived from an EMBL/GenBank/DDBJ whole genome shotgun (WGS) entry which is preliminary data.</text>
</comment>
<name>A0A6N7VRE2_9ACTO</name>
<proteinExistence type="predicted"/>
<evidence type="ECO:0000313" key="1">
    <source>
        <dbReference type="EMBL" id="MSS84324.1"/>
    </source>
</evidence>
<organism evidence="1 2">
    <name type="scientific">Scrofimicrobium canadense</name>
    <dbReference type="NCBI Taxonomy" id="2652290"/>
    <lineage>
        <taxon>Bacteria</taxon>
        <taxon>Bacillati</taxon>
        <taxon>Actinomycetota</taxon>
        <taxon>Actinomycetes</taxon>
        <taxon>Actinomycetales</taxon>
        <taxon>Actinomycetaceae</taxon>
        <taxon>Scrofimicrobium</taxon>
    </lineage>
</organism>
<keyword evidence="2" id="KW-1185">Reference proteome</keyword>
<accession>A0A6N7VRE2</accession>
<dbReference type="Proteomes" id="UP000470875">
    <property type="component" value="Unassembled WGS sequence"/>
</dbReference>